<name>A0ABN9ZAM5_PIPNA</name>
<evidence type="ECO:0000256" key="1">
    <source>
        <dbReference type="SAM" id="MobiDB-lite"/>
    </source>
</evidence>
<feature type="compositionally biased region" description="Polar residues" evidence="1">
    <location>
        <begin position="14"/>
        <end position="33"/>
    </location>
</feature>
<dbReference type="EMBL" id="OY882867">
    <property type="protein sequence ID" value="CAK6433811.1"/>
    <property type="molecule type" value="Genomic_DNA"/>
</dbReference>
<accession>A0ABN9ZAM5</accession>
<protein>
    <submittedName>
        <fullName evidence="2">Uncharacterized protein</fullName>
    </submittedName>
</protein>
<evidence type="ECO:0000313" key="2">
    <source>
        <dbReference type="EMBL" id="CAK6433811.1"/>
    </source>
</evidence>
<gene>
    <name evidence="2" type="ORF">MPIPNATIZW_LOCUS2117</name>
</gene>
<organism evidence="2 3">
    <name type="scientific">Pipistrellus nathusii</name>
    <name type="common">Nathusius' pipistrelle</name>
    <dbReference type="NCBI Taxonomy" id="59473"/>
    <lineage>
        <taxon>Eukaryota</taxon>
        <taxon>Metazoa</taxon>
        <taxon>Chordata</taxon>
        <taxon>Craniata</taxon>
        <taxon>Vertebrata</taxon>
        <taxon>Euteleostomi</taxon>
        <taxon>Mammalia</taxon>
        <taxon>Eutheria</taxon>
        <taxon>Laurasiatheria</taxon>
        <taxon>Chiroptera</taxon>
        <taxon>Yangochiroptera</taxon>
        <taxon>Vespertilionidae</taxon>
        <taxon>Pipistrellus</taxon>
    </lineage>
</organism>
<dbReference type="Proteomes" id="UP001314169">
    <property type="component" value="Chromosome 10"/>
</dbReference>
<reference evidence="2" key="1">
    <citation type="submission" date="2023-12" db="EMBL/GenBank/DDBJ databases">
        <authorList>
            <person name="Brown T."/>
        </authorList>
    </citation>
    <scope>NUCLEOTIDE SEQUENCE</scope>
</reference>
<feature type="region of interest" description="Disordered" evidence="1">
    <location>
        <begin position="1"/>
        <end position="61"/>
    </location>
</feature>
<evidence type="ECO:0000313" key="3">
    <source>
        <dbReference type="Proteomes" id="UP001314169"/>
    </source>
</evidence>
<proteinExistence type="predicted"/>
<keyword evidence="3" id="KW-1185">Reference proteome</keyword>
<sequence length="229" mass="24378">MTRDMSEQEGLPSLQCQAGQGRTHSSPLASRSSQAREDVSSVPAAQGLASHKHSHTSGPLLGTRLVGVQVPRAPRRCPCSHGQPPAFADPYVPWLMLSPSWHAFSLCPGPTHTCVAPTLPSPQSTLLPPGDGALPAEPPCPFPAPSGTEHFLPGVIQVHPSHSPARVPSHCLCSPHQAQVWGRICGLRGQRKASCQRASLSCIECQGSGRAQTLPRLLEEGGWMQEPWT</sequence>